<feature type="region of interest" description="Disordered" evidence="1">
    <location>
        <begin position="1"/>
        <end position="52"/>
    </location>
</feature>
<sequence length="302" mass="32597">MELEGGSGGIQPSSAPAEEGGFRKAAREGGGAEKGDADGSRHSRGSRAGILMTCRGNEYTQQYTQQATQSQLLLEDEATRFSDRREVAPPEPPQSWGKLIPSSPSLSQLDLDVRPPVRPLLPATLSFLELPLSPGDCFNSYALGRSKSCDVTFGKPDKRDPNAWVHTLVSNSHCRVYCMLAPLGDSNSGEHTMEVYVEDSSQNGTVVNRSTKLRRGERRLLNTGDEIGLVNESSLAKVPPEERRAVMSNYEFTFINVWQQAARAVPRPMPLQPLQNNLAPAAGAKPSPAPKAATAQPAPPPP</sequence>
<feature type="compositionally biased region" description="Low complexity" evidence="1">
    <location>
        <begin position="279"/>
        <end position="296"/>
    </location>
</feature>
<comment type="caution">
    <text evidence="3">The sequence shown here is derived from an EMBL/GenBank/DDBJ whole genome shotgun (WGS) entry which is preliminary data.</text>
</comment>
<feature type="compositionally biased region" description="Basic and acidic residues" evidence="1">
    <location>
        <begin position="20"/>
        <end position="41"/>
    </location>
</feature>
<protein>
    <recommendedName>
        <fullName evidence="2">FHA domain-containing protein</fullName>
    </recommendedName>
</protein>
<feature type="region of interest" description="Disordered" evidence="1">
    <location>
        <begin position="270"/>
        <end position="302"/>
    </location>
</feature>
<reference evidence="3 4" key="1">
    <citation type="journal article" date="2023" name="Commun. Biol.">
        <title>Genome analysis of Parmales, the sister group of diatoms, reveals the evolutionary specialization of diatoms from phago-mixotrophs to photoautotrophs.</title>
        <authorList>
            <person name="Ban H."/>
            <person name="Sato S."/>
            <person name="Yoshikawa S."/>
            <person name="Yamada K."/>
            <person name="Nakamura Y."/>
            <person name="Ichinomiya M."/>
            <person name="Sato N."/>
            <person name="Blanc-Mathieu R."/>
            <person name="Endo H."/>
            <person name="Kuwata A."/>
            <person name="Ogata H."/>
        </authorList>
    </citation>
    <scope>NUCLEOTIDE SEQUENCE [LARGE SCALE GENOMIC DNA]</scope>
</reference>
<dbReference type="EMBL" id="BRYB01002958">
    <property type="protein sequence ID" value="GMI28192.1"/>
    <property type="molecule type" value="Genomic_DNA"/>
</dbReference>
<dbReference type="Proteomes" id="UP001165060">
    <property type="component" value="Unassembled WGS sequence"/>
</dbReference>
<gene>
    <name evidence="3" type="ORF">TeGR_g12864</name>
</gene>
<dbReference type="SUPFAM" id="SSF49879">
    <property type="entry name" value="SMAD/FHA domain"/>
    <property type="match status" value="1"/>
</dbReference>
<dbReference type="Pfam" id="PF00498">
    <property type="entry name" value="FHA"/>
    <property type="match status" value="1"/>
</dbReference>
<feature type="domain" description="FHA" evidence="2">
    <location>
        <begin position="141"/>
        <end position="212"/>
    </location>
</feature>
<evidence type="ECO:0000259" key="2">
    <source>
        <dbReference type="PROSITE" id="PS50006"/>
    </source>
</evidence>
<organism evidence="3 4">
    <name type="scientific">Tetraparma gracilis</name>
    <dbReference type="NCBI Taxonomy" id="2962635"/>
    <lineage>
        <taxon>Eukaryota</taxon>
        <taxon>Sar</taxon>
        <taxon>Stramenopiles</taxon>
        <taxon>Ochrophyta</taxon>
        <taxon>Bolidophyceae</taxon>
        <taxon>Parmales</taxon>
        <taxon>Triparmaceae</taxon>
        <taxon>Tetraparma</taxon>
    </lineage>
</organism>
<feature type="region of interest" description="Disordered" evidence="1">
    <location>
        <begin position="84"/>
        <end position="103"/>
    </location>
</feature>
<dbReference type="InterPro" id="IPR000253">
    <property type="entry name" value="FHA_dom"/>
</dbReference>
<evidence type="ECO:0000256" key="1">
    <source>
        <dbReference type="SAM" id="MobiDB-lite"/>
    </source>
</evidence>
<feature type="non-terminal residue" evidence="3">
    <location>
        <position position="302"/>
    </location>
</feature>
<dbReference type="InterPro" id="IPR008984">
    <property type="entry name" value="SMAD_FHA_dom_sf"/>
</dbReference>
<proteinExistence type="predicted"/>
<dbReference type="Gene3D" id="2.60.200.20">
    <property type="match status" value="1"/>
</dbReference>
<dbReference type="PROSITE" id="PS50006">
    <property type="entry name" value="FHA_DOMAIN"/>
    <property type="match status" value="1"/>
</dbReference>
<evidence type="ECO:0000313" key="4">
    <source>
        <dbReference type="Proteomes" id="UP001165060"/>
    </source>
</evidence>
<accession>A0ABQ6MKE3</accession>
<keyword evidence="4" id="KW-1185">Reference proteome</keyword>
<evidence type="ECO:0000313" key="3">
    <source>
        <dbReference type="EMBL" id="GMI28192.1"/>
    </source>
</evidence>
<name>A0ABQ6MKE3_9STRA</name>